<keyword evidence="2" id="KW-1185">Reference proteome</keyword>
<name>A0A1C4ATX9_9LACO</name>
<dbReference type="EMBL" id="FMAO01000007">
    <property type="protein sequence ID" value="SCB98053.1"/>
    <property type="molecule type" value="Genomic_DNA"/>
</dbReference>
<accession>A0A1C4ATX9</accession>
<organism evidence="1 2">
    <name type="scientific">Weissella bombi</name>
    <dbReference type="NCBI Taxonomy" id="1505725"/>
    <lineage>
        <taxon>Bacteria</taxon>
        <taxon>Bacillati</taxon>
        <taxon>Bacillota</taxon>
        <taxon>Bacilli</taxon>
        <taxon>Lactobacillales</taxon>
        <taxon>Lactobacillaceae</taxon>
        <taxon>Weissella</taxon>
    </lineage>
</organism>
<dbReference type="AlphaFoldDB" id="A0A1C4ATX9"/>
<proteinExistence type="predicted"/>
<dbReference type="InterPro" id="IPR025659">
    <property type="entry name" value="Tubby-like_C"/>
</dbReference>
<dbReference type="Proteomes" id="UP000199268">
    <property type="component" value="Unassembled WGS sequence"/>
</dbReference>
<dbReference type="STRING" id="1505725.GA0061074_10719"/>
<dbReference type="RefSeq" id="WP_092462710.1">
    <property type="nucleotide sequence ID" value="NZ_BJEE01000006.1"/>
</dbReference>
<reference evidence="2" key="1">
    <citation type="submission" date="2016-08" db="EMBL/GenBank/DDBJ databases">
        <authorList>
            <person name="Varghese N."/>
            <person name="Submissions Spin"/>
        </authorList>
    </citation>
    <scope>NUCLEOTIDE SEQUENCE [LARGE SCALE GENOMIC DNA]</scope>
    <source>
        <strain evidence="2">R-53094</strain>
    </source>
</reference>
<sequence length="181" mass="20653">MHDLYISQSHSKRAGTNTVTEYNRTVKYFVSGQIGKRNNQLTIFNDAFEELATITQVSSGLLPRFTLSSQNKQVGSIGISLKRHELLYVNSLNWFVLGSLEKRRFQITTVNRQLAYAQPLADKRLKVTLLNNEQESLLVLIMAFLDRWAFIAHRYPLAWPSPFNTPIPVISPFSSSSKPHN</sequence>
<gene>
    <name evidence="1" type="ORF">GA0061074_10719</name>
</gene>
<protein>
    <submittedName>
        <fullName evidence="1">Uncharacterized protein</fullName>
    </submittedName>
</protein>
<evidence type="ECO:0000313" key="1">
    <source>
        <dbReference type="EMBL" id="SCB98053.1"/>
    </source>
</evidence>
<dbReference type="SUPFAM" id="SSF54518">
    <property type="entry name" value="Tubby C-terminal domain-like"/>
    <property type="match status" value="1"/>
</dbReference>
<dbReference type="OrthoDB" id="2248181at2"/>
<evidence type="ECO:0000313" key="2">
    <source>
        <dbReference type="Proteomes" id="UP000199268"/>
    </source>
</evidence>